<dbReference type="OrthoDB" id="9783269at2"/>
<dbReference type="PANTHER" id="PTHR48100">
    <property type="entry name" value="BROAD-SPECIFICITY PHOSPHATASE YOR283W-RELATED"/>
    <property type="match status" value="1"/>
</dbReference>
<dbReference type="PANTHER" id="PTHR48100:SF1">
    <property type="entry name" value="HISTIDINE PHOSPHATASE FAMILY PROTEIN-RELATED"/>
    <property type="match status" value="1"/>
</dbReference>
<evidence type="ECO:0000313" key="1">
    <source>
        <dbReference type="EMBL" id="ODB95535.1"/>
    </source>
</evidence>
<dbReference type="PIRSF" id="PIRSF000709">
    <property type="entry name" value="6PFK_2-Ptase"/>
    <property type="match status" value="1"/>
</dbReference>
<dbReference type="CDD" id="cd07067">
    <property type="entry name" value="HP_PGM_like"/>
    <property type="match status" value="1"/>
</dbReference>
<dbReference type="Gene3D" id="3.40.50.1240">
    <property type="entry name" value="Phosphoglycerate mutase-like"/>
    <property type="match status" value="1"/>
</dbReference>
<protein>
    <submittedName>
        <fullName evidence="1">Phosphoglycerate kinase</fullName>
    </submittedName>
</protein>
<sequence>MSETTTIDLLRHGEPVGGRRYRGQIDDPLSETGWQEMRDAVSGQRPWQAIISSPLKRCAAFAAELSDQMDIALSYDDRLKEVGFGHWEGFSGDQLRAQDPHQMKRFYHDPIGHRPQNAEPLENFSQRVSQAYNQAVRENSGQHILLITHAGVIRSILANLLDAPLGSMYRFSIGTASLSRIKIETERPPTIMFIGKTSLY</sequence>
<evidence type="ECO:0000313" key="2">
    <source>
        <dbReference type="Proteomes" id="UP000094849"/>
    </source>
</evidence>
<dbReference type="GO" id="GO:0016791">
    <property type="term" value="F:phosphatase activity"/>
    <property type="evidence" value="ECO:0007669"/>
    <property type="project" value="TreeGrafter"/>
</dbReference>
<dbReference type="SUPFAM" id="SSF53254">
    <property type="entry name" value="Phosphoglycerate mutase-like"/>
    <property type="match status" value="1"/>
</dbReference>
<dbReference type="Pfam" id="PF00300">
    <property type="entry name" value="His_Phos_1"/>
    <property type="match status" value="1"/>
</dbReference>
<name>A0A1E2ULW0_9GAMM</name>
<keyword evidence="1" id="KW-0808">Transferase</keyword>
<dbReference type="RefSeq" id="WP_069015070.1">
    <property type="nucleotide sequence ID" value="NZ_LVJW01000006.1"/>
</dbReference>
<keyword evidence="2" id="KW-1185">Reference proteome</keyword>
<dbReference type="STRING" id="1818881.A3196_01460"/>
<gene>
    <name evidence="1" type="ORF">A3196_01460</name>
</gene>
<comment type="caution">
    <text evidence="1">The sequence shown here is derived from an EMBL/GenBank/DDBJ whole genome shotgun (WGS) entry which is preliminary data.</text>
</comment>
<dbReference type="AlphaFoldDB" id="A0A1E2ULW0"/>
<dbReference type="InterPro" id="IPR050275">
    <property type="entry name" value="PGM_Phosphatase"/>
</dbReference>
<organism evidence="1 2">
    <name type="scientific">Candidatus Thiodiazotropha endoloripes</name>
    <dbReference type="NCBI Taxonomy" id="1818881"/>
    <lineage>
        <taxon>Bacteria</taxon>
        <taxon>Pseudomonadati</taxon>
        <taxon>Pseudomonadota</taxon>
        <taxon>Gammaproteobacteria</taxon>
        <taxon>Chromatiales</taxon>
        <taxon>Sedimenticolaceae</taxon>
        <taxon>Candidatus Thiodiazotropha</taxon>
    </lineage>
</organism>
<dbReference type="EMBL" id="LVJZ01000003">
    <property type="protein sequence ID" value="ODB95535.1"/>
    <property type="molecule type" value="Genomic_DNA"/>
</dbReference>
<dbReference type="Proteomes" id="UP000094849">
    <property type="component" value="Unassembled WGS sequence"/>
</dbReference>
<dbReference type="GO" id="GO:0005737">
    <property type="term" value="C:cytoplasm"/>
    <property type="evidence" value="ECO:0007669"/>
    <property type="project" value="TreeGrafter"/>
</dbReference>
<dbReference type="GO" id="GO:0016301">
    <property type="term" value="F:kinase activity"/>
    <property type="evidence" value="ECO:0007669"/>
    <property type="project" value="UniProtKB-KW"/>
</dbReference>
<keyword evidence="1" id="KW-0418">Kinase</keyword>
<dbReference type="InterPro" id="IPR013078">
    <property type="entry name" value="His_Pase_superF_clade-1"/>
</dbReference>
<reference evidence="1 2" key="1">
    <citation type="submission" date="2016-03" db="EMBL/GenBank/DDBJ databases">
        <title>Chemosynthetic sulphur-oxidizing symbionts of marine invertebrate animals are capable of nitrogen fixation.</title>
        <authorList>
            <person name="Petersen J.M."/>
            <person name="Kemper A."/>
            <person name="Gruber-Vodicka H."/>
            <person name="Cardini U."/>
            <person name="Geest Mvander."/>
            <person name="Kleiner M."/>
            <person name="Bulgheresi S."/>
            <person name="Fussmann M."/>
            <person name="Herbold C."/>
            <person name="Seah B.K.B."/>
            <person name="Antony C.Paul."/>
            <person name="Liu D."/>
            <person name="Belitz A."/>
            <person name="Weber M."/>
        </authorList>
    </citation>
    <scope>NUCLEOTIDE SEQUENCE [LARGE SCALE GENOMIC DNA]</scope>
    <source>
        <strain evidence="1">G_D</strain>
    </source>
</reference>
<dbReference type="InterPro" id="IPR029033">
    <property type="entry name" value="His_PPase_superfam"/>
</dbReference>
<accession>A0A1E2ULW0</accession>
<proteinExistence type="predicted"/>
<dbReference type="SMART" id="SM00855">
    <property type="entry name" value="PGAM"/>
    <property type="match status" value="1"/>
</dbReference>